<dbReference type="Proteomes" id="UP000185678">
    <property type="component" value="Unassembled WGS sequence"/>
</dbReference>
<dbReference type="OrthoDB" id="5941857at2"/>
<dbReference type="AlphaFoldDB" id="A0A1N7PE87"/>
<sequence>MSIYKNAIASIQIGIEDFGSDDERRVLSAVRNVYAGVLLLGKEVLLKASPSEIGDVLIRDRIVPKRNANGSISFVGKSDKTIWNSHSSIIGI</sequence>
<dbReference type="STRING" id="80876.SAMN05421779_106247"/>
<proteinExistence type="predicted"/>
<name>A0A1N7PE87_9PROT</name>
<evidence type="ECO:0000313" key="2">
    <source>
        <dbReference type="Proteomes" id="UP000185678"/>
    </source>
</evidence>
<organism evidence="1 2">
    <name type="scientific">Insolitispirillum peregrinum</name>
    <dbReference type="NCBI Taxonomy" id="80876"/>
    <lineage>
        <taxon>Bacteria</taxon>
        <taxon>Pseudomonadati</taxon>
        <taxon>Pseudomonadota</taxon>
        <taxon>Alphaproteobacteria</taxon>
        <taxon>Rhodospirillales</taxon>
        <taxon>Novispirillaceae</taxon>
        <taxon>Insolitispirillum</taxon>
    </lineage>
</organism>
<dbReference type="EMBL" id="FTOA01000006">
    <property type="protein sequence ID" value="SIT08699.1"/>
    <property type="molecule type" value="Genomic_DNA"/>
</dbReference>
<dbReference type="RefSeq" id="WP_076401544.1">
    <property type="nucleotide sequence ID" value="NZ_FTOA01000006.1"/>
</dbReference>
<gene>
    <name evidence="1" type="ORF">SAMN05421779_106247</name>
</gene>
<evidence type="ECO:0000313" key="1">
    <source>
        <dbReference type="EMBL" id="SIT08699.1"/>
    </source>
</evidence>
<accession>A0A1N7PE87</accession>
<keyword evidence="2" id="KW-1185">Reference proteome</keyword>
<reference evidence="1 2" key="1">
    <citation type="submission" date="2017-01" db="EMBL/GenBank/DDBJ databases">
        <authorList>
            <person name="Mah S.A."/>
            <person name="Swanson W.J."/>
            <person name="Moy G.W."/>
            <person name="Vacquier V.D."/>
        </authorList>
    </citation>
    <scope>NUCLEOTIDE SEQUENCE [LARGE SCALE GENOMIC DNA]</scope>
    <source>
        <strain evidence="1 2">DSM 11589</strain>
    </source>
</reference>
<protein>
    <submittedName>
        <fullName evidence="1">Uncharacterized protein</fullName>
    </submittedName>
</protein>